<dbReference type="Gene3D" id="3.40.366.10">
    <property type="entry name" value="Malonyl-Coenzyme A Acyl Carrier Protein, domain 2"/>
    <property type="match status" value="1"/>
</dbReference>
<dbReference type="InterPro" id="IPR014043">
    <property type="entry name" value="Acyl_transferase_dom"/>
</dbReference>
<dbReference type="GO" id="GO:0004314">
    <property type="term" value="F:[acyl-carrier-protein] S-malonyltransferase activity"/>
    <property type="evidence" value="ECO:0007669"/>
    <property type="project" value="UniProtKB-EC"/>
</dbReference>
<feature type="domain" description="Malonyl-CoA:ACP transacylase (MAT)" evidence="5">
    <location>
        <begin position="6"/>
        <end position="303"/>
    </location>
</feature>
<name>A0A3Q8C980_9LACO</name>
<evidence type="ECO:0000256" key="2">
    <source>
        <dbReference type="ARBA" id="ARBA00022679"/>
    </source>
</evidence>
<evidence type="ECO:0000256" key="3">
    <source>
        <dbReference type="ARBA" id="ARBA00023315"/>
    </source>
</evidence>
<dbReference type="Proteomes" id="UP000314960">
    <property type="component" value="Chromosome"/>
</dbReference>
<dbReference type="InterPro" id="IPR050858">
    <property type="entry name" value="Mal-CoA-ACP_Trans/PKS_FabD"/>
</dbReference>
<dbReference type="EC" id="2.3.1.39" evidence="1"/>
<keyword evidence="3" id="KW-0012">Acyltransferase</keyword>
<dbReference type="InterPro" id="IPR016035">
    <property type="entry name" value="Acyl_Trfase/lysoPLipase"/>
</dbReference>
<dbReference type="InterPro" id="IPR016036">
    <property type="entry name" value="Malonyl_transacylase_ACP-bd"/>
</dbReference>
<dbReference type="SMART" id="SM00827">
    <property type="entry name" value="PKS_AT"/>
    <property type="match status" value="1"/>
</dbReference>
<evidence type="ECO:0000313" key="6">
    <source>
        <dbReference type="EMBL" id="AUJ29455.1"/>
    </source>
</evidence>
<dbReference type="GO" id="GO:0006633">
    <property type="term" value="P:fatty acid biosynthetic process"/>
    <property type="evidence" value="ECO:0007669"/>
    <property type="project" value="TreeGrafter"/>
</dbReference>
<dbReference type="Pfam" id="PF00698">
    <property type="entry name" value="Acyl_transf_1"/>
    <property type="match status" value="1"/>
</dbReference>
<dbReference type="SUPFAM" id="SSF52151">
    <property type="entry name" value="FabD/lysophospholipase-like"/>
    <property type="match status" value="1"/>
</dbReference>
<dbReference type="SUPFAM" id="SSF55048">
    <property type="entry name" value="Probable ACP-binding domain of malonyl-CoA ACP transacylase"/>
    <property type="match status" value="1"/>
</dbReference>
<proteinExistence type="predicted"/>
<comment type="catalytic activity">
    <reaction evidence="4">
        <text>holo-[ACP] + malonyl-CoA = malonyl-[ACP] + CoA</text>
        <dbReference type="Rhea" id="RHEA:41792"/>
        <dbReference type="Rhea" id="RHEA-COMP:9623"/>
        <dbReference type="Rhea" id="RHEA-COMP:9685"/>
        <dbReference type="ChEBI" id="CHEBI:57287"/>
        <dbReference type="ChEBI" id="CHEBI:57384"/>
        <dbReference type="ChEBI" id="CHEBI:64479"/>
        <dbReference type="ChEBI" id="CHEBI:78449"/>
        <dbReference type="EC" id="2.3.1.39"/>
    </reaction>
</comment>
<dbReference type="PANTHER" id="PTHR42681:SF1">
    <property type="entry name" value="MALONYL-COA-ACYL CARRIER PROTEIN TRANSACYLASE, MITOCHONDRIAL"/>
    <property type="match status" value="1"/>
</dbReference>
<gene>
    <name evidence="6" type="ORF">BSQ49_04120</name>
</gene>
<dbReference type="PANTHER" id="PTHR42681">
    <property type="entry name" value="MALONYL-COA-ACYL CARRIER PROTEIN TRANSACYLASE, MITOCHONDRIAL"/>
    <property type="match status" value="1"/>
</dbReference>
<evidence type="ECO:0000256" key="1">
    <source>
        <dbReference type="ARBA" id="ARBA00013258"/>
    </source>
</evidence>
<dbReference type="EMBL" id="CP018176">
    <property type="protein sequence ID" value="AUJ29455.1"/>
    <property type="molecule type" value="Genomic_DNA"/>
</dbReference>
<protein>
    <recommendedName>
        <fullName evidence="1">[acyl-carrier-protein] S-malonyltransferase</fullName>
        <ecNumber evidence="1">2.3.1.39</ecNumber>
    </recommendedName>
</protein>
<dbReference type="GO" id="GO:0005829">
    <property type="term" value="C:cytosol"/>
    <property type="evidence" value="ECO:0007669"/>
    <property type="project" value="TreeGrafter"/>
</dbReference>
<sequence length="305" mass="33893">MKALWMFPGQGTQKAGMLTNVEADYLNKVKMITNIDLKDNIEGYHSTVQIQLSILILQIYQIDKLNSLGWTPSIVAGNSLGTFSAAYAAGIITMEDVIELVSIRAKMMEKLYPSGYGMGVVIGLEREDLGAVINSLQAKNEIVFLASQNAEMQNTISGERRAITEVLAIARKMGATKVQLLDVPTPSHSPLMKKISDKVEELVGKMKLNSPSCLYFANYSGHSETSLNKIRYDLSHNLEYPVLWNSMMDIGLEYRPDVSVEFSPGDILTGILEKKVKSIQSIKLNYLSVEDADYILSKLKRGFKK</sequence>
<accession>A0A3Q8C980</accession>
<evidence type="ECO:0000259" key="5">
    <source>
        <dbReference type="SMART" id="SM00827"/>
    </source>
</evidence>
<dbReference type="InterPro" id="IPR001227">
    <property type="entry name" value="Ac_transferase_dom_sf"/>
</dbReference>
<keyword evidence="2 6" id="KW-0808">Transferase</keyword>
<reference evidence="6 7" key="1">
    <citation type="submission" date="2016-11" db="EMBL/GenBank/DDBJ databases">
        <title>Interaction between Lactobacillus species and yeast in water kefir.</title>
        <authorList>
            <person name="Behr J."/>
            <person name="Xu D."/>
            <person name="Vogel R.F."/>
        </authorList>
    </citation>
    <scope>NUCLEOTIDE SEQUENCE [LARGE SCALE GENOMIC DNA]</scope>
    <source>
        <strain evidence="6 7">TMW 1.1822</strain>
    </source>
</reference>
<evidence type="ECO:0000313" key="7">
    <source>
        <dbReference type="Proteomes" id="UP000314960"/>
    </source>
</evidence>
<dbReference type="KEGG" id="lhw:BSQ49_04120"/>
<organism evidence="6 7">
    <name type="scientific">Liquorilactobacillus hordei</name>
    <dbReference type="NCBI Taxonomy" id="468911"/>
    <lineage>
        <taxon>Bacteria</taxon>
        <taxon>Bacillati</taxon>
        <taxon>Bacillota</taxon>
        <taxon>Bacilli</taxon>
        <taxon>Lactobacillales</taxon>
        <taxon>Lactobacillaceae</taxon>
        <taxon>Liquorilactobacillus</taxon>
    </lineage>
</organism>
<evidence type="ECO:0000256" key="4">
    <source>
        <dbReference type="ARBA" id="ARBA00048462"/>
    </source>
</evidence>
<dbReference type="AlphaFoldDB" id="A0A3Q8C980"/>
<dbReference type="RefSeq" id="WP_141052996.1">
    <property type="nucleotide sequence ID" value="NZ_CP018176.1"/>
</dbReference>
<dbReference type="Gene3D" id="3.30.70.250">
    <property type="entry name" value="Malonyl-CoA ACP transacylase, ACP-binding"/>
    <property type="match status" value="1"/>
</dbReference>